<dbReference type="GO" id="GO:0003677">
    <property type="term" value="F:DNA binding"/>
    <property type="evidence" value="ECO:0007669"/>
    <property type="project" value="UniProtKB-UniRule"/>
</dbReference>
<dbReference type="GO" id="GO:0005634">
    <property type="term" value="C:nucleus"/>
    <property type="evidence" value="ECO:0007669"/>
    <property type="project" value="UniProtKB-SubCell"/>
</dbReference>
<comment type="similarity">
    <text evidence="1">Belongs to the TALE/M-ATYP homeobox family.</text>
</comment>
<dbReference type="InterPro" id="IPR008422">
    <property type="entry name" value="KN_HD"/>
</dbReference>
<evidence type="ECO:0000256" key="4">
    <source>
        <dbReference type="ARBA" id="ARBA00023242"/>
    </source>
</evidence>
<name>A0A166HV97_9AGAM</name>
<evidence type="ECO:0000256" key="5">
    <source>
        <dbReference type="PROSITE-ProRule" id="PRU00108"/>
    </source>
</evidence>
<evidence type="ECO:0000256" key="6">
    <source>
        <dbReference type="SAM" id="MobiDB-lite"/>
    </source>
</evidence>
<feature type="compositionally biased region" description="Low complexity" evidence="6">
    <location>
        <begin position="60"/>
        <end position="74"/>
    </location>
</feature>
<feature type="compositionally biased region" description="Low complexity" evidence="6">
    <location>
        <begin position="583"/>
        <end position="593"/>
    </location>
</feature>
<feature type="compositionally biased region" description="Polar residues" evidence="6">
    <location>
        <begin position="223"/>
        <end position="248"/>
    </location>
</feature>
<feature type="compositionally biased region" description="Polar residues" evidence="6">
    <location>
        <begin position="356"/>
        <end position="369"/>
    </location>
</feature>
<dbReference type="SUPFAM" id="SSF46689">
    <property type="entry name" value="Homeodomain-like"/>
    <property type="match status" value="1"/>
</dbReference>
<dbReference type="PROSITE" id="PS50071">
    <property type="entry name" value="HOMEOBOX_2"/>
    <property type="match status" value="1"/>
</dbReference>
<keyword evidence="4 5" id="KW-0539">Nucleus</keyword>
<dbReference type="PANTHER" id="PTHR11850">
    <property type="entry name" value="HOMEOBOX PROTEIN TRANSCRIPTION FACTORS"/>
    <property type="match status" value="1"/>
</dbReference>
<comment type="subcellular location">
    <subcellularLocation>
        <location evidence="5">Nucleus</location>
    </subcellularLocation>
</comment>
<feature type="region of interest" description="Disordered" evidence="6">
    <location>
        <begin position="56"/>
        <end position="96"/>
    </location>
</feature>
<feature type="domain" description="Homeobox" evidence="7">
    <location>
        <begin position="396"/>
        <end position="459"/>
    </location>
</feature>
<reference evidence="8 9" key="1">
    <citation type="journal article" date="2016" name="Mol. Biol. Evol.">
        <title>Comparative Genomics of Early-Diverging Mushroom-Forming Fungi Provides Insights into the Origins of Lignocellulose Decay Capabilities.</title>
        <authorList>
            <person name="Nagy L.G."/>
            <person name="Riley R."/>
            <person name="Tritt A."/>
            <person name="Adam C."/>
            <person name="Daum C."/>
            <person name="Floudas D."/>
            <person name="Sun H."/>
            <person name="Yadav J.S."/>
            <person name="Pangilinan J."/>
            <person name="Larsson K.H."/>
            <person name="Matsuura K."/>
            <person name="Barry K."/>
            <person name="Labutti K."/>
            <person name="Kuo R."/>
            <person name="Ohm R.A."/>
            <person name="Bhattacharya S.S."/>
            <person name="Shirouzu T."/>
            <person name="Yoshinaga Y."/>
            <person name="Martin F.M."/>
            <person name="Grigoriev I.V."/>
            <person name="Hibbett D.S."/>
        </authorList>
    </citation>
    <scope>NUCLEOTIDE SEQUENCE [LARGE SCALE GENOMIC DNA]</scope>
    <source>
        <strain evidence="8 9">CBS 109695</strain>
    </source>
</reference>
<evidence type="ECO:0000313" key="9">
    <source>
        <dbReference type="Proteomes" id="UP000076532"/>
    </source>
</evidence>
<dbReference type="GO" id="GO:0006355">
    <property type="term" value="P:regulation of DNA-templated transcription"/>
    <property type="evidence" value="ECO:0007669"/>
    <property type="project" value="InterPro"/>
</dbReference>
<dbReference type="STRING" id="436010.A0A166HV97"/>
<dbReference type="SMART" id="SM00389">
    <property type="entry name" value="HOX"/>
    <property type="match status" value="1"/>
</dbReference>
<feature type="compositionally biased region" description="Polar residues" evidence="6">
    <location>
        <begin position="318"/>
        <end position="334"/>
    </location>
</feature>
<dbReference type="EMBL" id="KV417565">
    <property type="protein sequence ID" value="KZP19276.1"/>
    <property type="molecule type" value="Genomic_DNA"/>
</dbReference>
<dbReference type="InterPro" id="IPR001356">
    <property type="entry name" value="HD"/>
</dbReference>
<dbReference type="Gene3D" id="1.10.10.60">
    <property type="entry name" value="Homeodomain-like"/>
    <property type="match status" value="1"/>
</dbReference>
<dbReference type="Proteomes" id="UP000076532">
    <property type="component" value="Unassembled WGS sequence"/>
</dbReference>
<protein>
    <recommendedName>
        <fullName evidence="7">Homeobox domain-containing protein</fullName>
    </recommendedName>
</protein>
<keyword evidence="2 5" id="KW-0238">DNA-binding</keyword>
<feature type="compositionally biased region" description="Low complexity" evidence="6">
    <location>
        <begin position="211"/>
        <end position="222"/>
    </location>
</feature>
<evidence type="ECO:0000313" key="8">
    <source>
        <dbReference type="EMBL" id="KZP19276.1"/>
    </source>
</evidence>
<feature type="compositionally biased region" description="Low complexity" evidence="6">
    <location>
        <begin position="380"/>
        <end position="393"/>
    </location>
</feature>
<feature type="compositionally biased region" description="Gly residues" evidence="6">
    <location>
        <begin position="568"/>
        <end position="578"/>
    </location>
</feature>
<dbReference type="InterPro" id="IPR009057">
    <property type="entry name" value="Homeodomain-like_sf"/>
</dbReference>
<organism evidence="8 9">
    <name type="scientific">Athelia psychrophila</name>
    <dbReference type="NCBI Taxonomy" id="1759441"/>
    <lineage>
        <taxon>Eukaryota</taxon>
        <taxon>Fungi</taxon>
        <taxon>Dikarya</taxon>
        <taxon>Basidiomycota</taxon>
        <taxon>Agaricomycotina</taxon>
        <taxon>Agaricomycetes</taxon>
        <taxon>Agaricomycetidae</taxon>
        <taxon>Atheliales</taxon>
        <taxon>Atheliaceae</taxon>
        <taxon>Athelia</taxon>
    </lineage>
</organism>
<feature type="compositionally biased region" description="Polar residues" evidence="6">
    <location>
        <begin position="171"/>
        <end position="181"/>
    </location>
</feature>
<feature type="region of interest" description="Disordered" evidence="6">
    <location>
        <begin position="141"/>
        <end position="407"/>
    </location>
</feature>
<proteinExistence type="inferred from homology"/>
<evidence type="ECO:0000256" key="2">
    <source>
        <dbReference type="ARBA" id="ARBA00023125"/>
    </source>
</evidence>
<evidence type="ECO:0000256" key="3">
    <source>
        <dbReference type="ARBA" id="ARBA00023155"/>
    </source>
</evidence>
<dbReference type="OrthoDB" id="10056939at2759"/>
<dbReference type="InterPro" id="IPR050224">
    <property type="entry name" value="TALE_homeobox"/>
</dbReference>
<keyword evidence="3 5" id="KW-0371">Homeobox</keyword>
<feature type="compositionally biased region" description="Basic and acidic residues" evidence="6">
    <location>
        <begin position="612"/>
        <end position="621"/>
    </location>
</feature>
<feature type="compositionally biased region" description="Basic and acidic residues" evidence="6">
    <location>
        <begin position="291"/>
        <end position="300"/>
    </location>
</feature>
<feature type="region of interest" description="Disordered" evidence="6">
    <location>
        <begin position="542"/>
        <end position="621"/>
    </location>
</feature>
<feature type="DNA-binding region" description="Homeobox" evidence="5">
    <location>
        <begin position="398"/>
        <end position="460"/>
    </location>
</feature>
<feature type="compositionally biased region" description="Polar residues" evidence="6">
    <location>
        <begin position="301"/>
        <end position="311"/>
    </location>
</feature>
<gene>
    <name evidence="8" type="ORF">FIBSPDRAFT_1045637</name>
</gene>
<sequence>MIEQKPASNDVLNSYNVAQLQYALTDPKLAAEIPFVHDLSPSQSPQIIQADIDYSTRRMSSSGTSAADTDSSTGPRPDKRTHSPPVSPDSKRVRTESCDWALDQNGNPATTPAGAEAADGSKVSLPSIFTTFEDPFRHDLRRASAPSLHSESTRTRPSPYPPTSVRKGHPANTSSTLSSYQFPEEDTAPQEDIKPHHGRPRAATDSQFPVSHSYSDQSASSSNGYISTPATSAYPSTGFNSPMNSSTEYLPRTAQPFDGANGTSWDANNGGAPGTGIARPGSGGQPGDAHPAIKYEESLRHSLSQQPQQNGMYAGTRISGQQERAAQSNSSSRYATPKSEEWNFPHQDFVLPSNAAPFNQQAHPHSGPTTPQPPFLNVASQQQRSPQQQQPSSLVERPPRKRGKLPKETTDYLKAWLHRHSDHPYPSEEEKKQLCMATGLSMSQVSNWMINARRRILAPAHRAATGPTTTTPFPHSTGRHNAPGLDSLGRRASIPSDNLQLYHPMSLQSMPPSPLQHPNNAYHVPPDHLQSTRHMLGLPPAPPTPRSAYGNGNGNGMYSQSQPYGSHAGNGMGGYGGGHGHHSTPGSHHGSVSPAYQPSPRLSTGPVHHHAHGDYFPDTHA</sequence>
<dbReference type="Pfam" id="PF05920">
    <property type="entry name" value="Homeobox_KN"/>
    <property type="match status" value="1"/>
</dbReference>
<evidence type="ECO:0000256" key="1">
    <source>
        <dbReference type="ARBA" id="ARBA00005800"/>
    </source>
</evidence>
<evidence type="ECO:0000259" key="7">
    <source>
        <dbReference type="PROSITE" id="PS50071"/>
    </source>
</evidence>
<keyword evidence="9" id="KW-1185">Reference proteome</keyword>
<dbReference type="AlphaFoldDB" id="A0A166HV97"/>
<dbReference type="CDD" id="cd00086">
    <property type="entry name" value="homeodomain"/>
    <property type="match status" value="1"/>
</dbReference>
<accession>A0A166HV97</accession>